<evidence type="ECO:0000313" key="4">
    <source>
        <dbReference type="EMBL" id="KAK9805187.1"/>
    </source>
</evidence>
<protein>
    <recommendedName>
        <fullName evidence="3">Carbohydrate binding module family 25 domain-containing protein</fullName>
    </recommendedName>
</protein>
<evidence type="ECO:0000313" key="5">
    <source>
        <dbReference type="Proteomes" id="UP001489004"/>
    </source>
</evidence>
<dbReference type="InterPro" id="IPR005085">
    <property type="entry name" value="CBM25"/>
</dbReference>
<dbReference type="InterPro" id="IPR013783">
    <property type="entry name" value="Ig-like_fold"/>
</dbReference>
<reference evidence="4 5" key="1">
    <citation type="journal article" date="2024" name="Nat. Commun.">
        <title>Phylogenomics reveals the evolutionary origins of lichenization in chlorophyte algae.</title>
        <authorList>
            <person name="Puginier C."/>
            <person name="Libourel C."/>
            <person name="Otte J."/>
            <person name="Skaloud P."/>
            <person name="Haon M."/>
            <person name="Grisel S."/>
            <person name="Petersen M."/>
            <person name="Berrin J.G."/>
            <person name="Delaux P.M."/>
            <person name="Dal Grande F."/>
            <person name="Keller J."/>
        </authorList>
    </citation>
    <scope>NUCLEOTIDE SEQUENCE [LARGE SCALE GENOMIC DNA]</scope>
    <source>
        <strain evidence="4 5">SAG 2043</strain>
    </source>
</reference>
<feature type="coiled-coil region" evidence="1">
    <location>
        <begin position="7"/>
        <end position="41"/>
    </location>
</feature>
<accession>A0AAW1P8K0</accession>
<keyword evidence="5" id="KW-1185">Reference proteome</keyword>
<dbReference type="Proteomes" id="UP001489004">
    <property type="component" value="Unassembled WGS sequence"/>
</dbReference>
<sequence length="168" mass="18256">MELNRSRLAALEELKTARLRISDLEQQLAAAQAQLEEARKGPAPQLATPAANLSTNQQATSANAPLSSPASQPPCITVAYETGWGLVYLHYNVDGQGWTKSPGIPMQEGREDLAGKKVLEVRGHRLEFVLNDGAGDWDTPDPSGGGRRNYVIDSPGRYRLKSGQLHRV</sequence>
<dbReference type="SMART" id="SM01066">
    <property type="entry name" value="CBM_25"/>
    <property type="match status" value="1"/>
</dbReference>
<name>A0AAW1P8K0_9CHLO</name>
<feature type="domain" description="Carbohydrate binding module family 25" evidence="3">
    <location>
        <begin position="76"/>
        <end position="155"/>
    </location>
</feature>
<dbReference type="Gene3D" id="2.60.40.10">
    <property type="entry name" value="Immunoglobulins"/>
    <property type="match status" value="1"/>
</dbReference>
<dbReference type="AlphaFoldDB" id="A0AAW1P8K0"/>
<organism evidence="4 5">
    <name type="scientific">[Myrmecia] bisecta</name>
    <dbReference type="NCBI Taxonomy" id="41462"/>
    <lineage>
        <taxon>Eukaryota</taxon>
        <taxon>Viridiplantae</taxon>
        <taxon>Chlorophyta</taxon>
        <taxon>core chlorophytes</taxon>
        <taxon>Trebouxiophyceae</taxon>
        <taxon>Trebouxiales</taxon>
        <taxon>Trebouxiaceae</taxon>
        <taxon>Myrmecia</taxon>
    </lineage>
</organism>
<dbReference type="GO" id="GO:2001070">
    <property type="term" value="F:starch binding"/>
    <property type="evidence" value="ECO:0007669"/>
    <property type="project" value="InterPro"/>
</dbReference>
<proteinExistence type="predicted"/>
<gene>
    <name evidence="4" type="ORF">WJX72_004677</name>
</gene>
<evidence type="ECO:0000256" key="1">
    <source>
        <dbReference type="SAM" id="Coils"/>
    </source>
</evidence>
<evidence type="ECO:0000259" key="3">
    <source>
        <dbReference type="SMART" id="SM01066"/>
    </source>
</evidence>
<feature type="region of interest" description="Disordered" evidence="2">
    <location>
        <begin position="132"/>
        <end position="152"/>
    </location>
</feature>
<comment type="caution">
    <text evidence="4">The sequence shown here is derived from an EMBL/GenBank/DDBJ whole genome shotgun (WGS) entry which is preliminary data.</text>
</comment>
<evidence type="ECO:0000256" key="2">
    <source>
        <dbReference type="SAM" id="MobiDB-lite"/>
    </source>
</evidence>
<keyword evidence="1" id="KW-0175">Coiled coil</keyword>
<dbReference type="EMBL" id="JALJOR010000016">
    <property type="protein sequence ID" value="KAK9805187.1"/>
    <property type="molecule type" value="Genomic_DNA"/>
</dbReference>